<dbReference type="InterPro" id="IPR005170">
    <property type="entry name" value="Transptr-assoc_dom"/>
</dbReference>
<evidence type="ECO:0000256" key="2">
    <source>
        <dbReference type="ARBA" id="ARBA00006337"/>
    </source>
</evidence>
<dbReference type="InterPro" id="IPR036318">
    <property type="entry name" value="FAD-bd_PCMH-like_sf"/>
</dbReference>
<accession>A0AA90R5T1</accession>
<evidence type="ECO:0000256" key="6">
    <source>
        <dbReference type="ARBA" id="ARBA00022989"/>
    </source>
</evidence>
<evidence type="ECO:0000256" key="4">
    <source>
        <dbReference type="ARBA" id="ARBA00022692"/>
    </source>
</evidence>
<dbReference type="InterPro" id="IPR044751">
    <property type="entry name" value="Ion_transp-like_CBS"/>
</dbReference>
<evidence type="ECO:0000256" key="11">
    <source>
        <dbReference type="SAM" id="Phobius"/>
    </source>
</evidence>
<reference evidence="14" key="1">
    <citation type="submission" date="2023-08" db="EMBL/GenBank/DDBJ databases">
        <title>Nitrogen cycling bacteria in agricultural field soils.</title>
        <authorList>
            <person name="Jang J."/>
        </authorList>
    </citation>
    <scope>NUCLEOTIDE SEQUENCE</scope>
    <source>
        <strain evidence="14">PS3-36</strain>
    </source>
</reference>
<dbReference type="EMBL" id="JAVGVR010000001">
    <property type="protein sequence ID" value="MDQ6596328.1"/>
    <property type="molecule type" value="Genomic_DNA"/>
</dbReference>
<organism evidence="14 15">
    <name type="scientific">Bacillus salipaludis</name>
    <dbReference type="NCBI Taxonomy" id="2547811"/>
    <lineage>
        <taxon>Bacteria</taxon>
        <taxon>Bacillati</taxon>
        <taxon>Bacillota</taxon>
        <taxon>Bacilli</taxon>
        <taxon>Bacillales</taxon>
        <taxon>Bacillaceae</taxon>
        <taxon>Bacillus</taxon>
    </lineage>
</organism>
<evidence type="ECO:0000256" key="7">
    <source>
        <dbReference type="ARBA" id="ARBA00023122"/>
    </source>
</evidence>
<comment type="subcellular location">
    <subcellularLocation>
        <location evidence="1">Cell membrane</location>
        <topology evidence="1">Multi-pass membrane protein</topology>
    </subcellularLocation>
</comment>
<feature type="transmembrane region" description="Helical" evidence="11">
    <location>
        <begin position="134"/>
        <end position="156"/>
    </location>
</feature>
<keyword evidence="15" id="KW-1185">Reference proteome</keyword>
<comment type="similarity">
    <text evidence="2">Belongs to the UPF0053 family.</text>
</comment>
<dbReference type="SUPFAM" id="SSF56176">
    <property type="entry name" value="FAD-binding/transporter-associated domain-like"/>
    <property type="match status" value="1"/>
</dbReference>
<dbReference type="InterPro" id="IPR046342">
    <property type="entry name" value="CBS_dom_sf"/>
</dbReference>
<evidence type="ECO:0000259" key="12">
    <source>
        <dbReference type="PROSITE" id="PS51371"/>
    </source>
</evidence>
<evidence type="ECO:0000256" key="5">
    <source>
        <dbReference type="ARBA" id="ARBA00022737"/>
    </source>
</evidence>
<comment type="caution">
    <text evidence="14">The sequence shown here is derived from an EMBL/GenBank/DDBJ whole genome shotgun (WGS) entry which is preliminary data.</text>
</comment>
<dbReference type="InterPro" id="IPR000644">
    <property type="entry name" value="CBS_dom"/>
</dbReference>
<evidence type="ECO:0000259" key="13">
    <source>
        <dbReference type="PROSITE" id="PS51846"/>
    </source>
</evidence>
<dbReference type="GO" id="GO:0005886">
    <property type="term" value="C:plasma membrane"/>
    <property type="evidence" value="ECO:0007669"/>
    <property type="project" value="UniProtKB-SubCell"/>
</dbReference>
<evidence type="ECO:0000256" key="3">
    <source>
        <dbReference type="ARBA" id="ARBA00022475"/>
    </source>
</evidence>
<sequence length="435" mass="49785">MVWINVLVIAMLIAFTAFFVSSEFAMINVRTTRIDQLISEGKKEAELAKKVITNLDGYLSATQVGITITSLILGWLGEPTIREILDPIFDRIELPFSFKQVISFIIAFLIITFFNVVIGELAPKTIAIQKSEDIILLFAPLLIWFYRLMYPFIWILNRSARLVSGLFGIKPVSENDMVLSEEELRMILSQSYESGEINQSEYRYVNKIFEFDNRIAKEIMVPRTEIIALSKDATMKEIIETVREEKYTRYPVIDGDKDNIYGIVNIKEVLVDCIQQKCNEQEPLKTYLKPVIHVIETIPIQELLVKLQKCQSHMAILSDEYGGTAGIVTVEDILEEIVGEIRDEFDIDELPLVQKKAEDHFILDGKVLISEVNDLLGTTLEEEDVDTIGGWFLTQKFDVHKGDYIEKDGFIFKINEIEGHHILYIDVTKTKAPSE</sequence>
<evidence type="ECO:0000256" key="9">
    <source>
        <dbReference type="PROSITE-ProRule" id="PRU00703"/>
    </source>
</evidence>
<dbReference type="PROSITE" id="PS51846">
    <property type="entry name" value="CNNM"/>
    <property type="match status" value="1"/>
</dbReference>
<dbReference type="Gene3D" id="3.10.580.10">
    <property type="entry name" value="CBS-domain"/>
    <property type="match status" value="1"/>
</dbReference>
<dbReference type="InterPro" id="IPR016169">
    <property type="entry name" value="FAD-bd_PCMH_sub2"/>
</dbReference>
<dbReference type="Proteomes" id="UP001178888">
    <property type="component" value="Unassembled WGS sequence"/>
</dbReference>
<feature type="domain" description="CNNM transmembrane" evidence="13">
    <location>
        <begin position="1"/>
        <end position="201"/>
    </location>
</feature>
<dbReference type="InterPro" id="IPR051676">
    <property type="entry name" value="UPF0053_domain"/>
</dbReference>
<evidence type="ECO:0000313" key="14">
    <source>
        <dbReference type="EMBL" id="MDQ6596328.1"/>
    </source>
</evidence>
<keyword evidence="3" id="KW-1003">Cell membrane</keyword>
<dbReference type="PANTHER" id="PTHR43099">
    <property type="entry name" value="UPF0053 PROTEIN YRKA"/>
    <property type="match status" value="1"/>
</dbReference>
<dbReference type="CDD" id="cd04590">
    <property type="entry name" value="CBS_pair_CorC_HlyC_assoc"/>
    <property type="match status" value="1"/>
</dbReference>
<feature type="domain" description="CBS" evidence="12">
    <location>
        <begin position="287"/>
        <end position="344"/>
    </location>
</feature>
<evidence type="ECO:0000256" key="8">
    <source>
        <dbReference type="ARBA" id="ARBA00023136"/>
    </source>
</evidence>
<keyword evidence="4 10" id="KW-0812">Transmembrane</keyword>
<evidence type="ECO:0000256" key="10">
    <source>
        <dbReference type="PROSITE-ProRule" id="PRU01193"/>
    </source>
</evidence>
<dbReference type="SMART" id="SM01091">
    <property type="entry name" value="CorC_HlyC"/>
    <property type="match status" value="1"/>
</dbReference>
<feature type="transmembrane region" description="Helical" evidence="11">
    <location>
        <begin position="6"/>
        <end position="27"/>
    </location>
</feature>
<dbReference type="SUPFAM" id="SSF54631">
    <property type="entry name" value="CBS-domain pair"/>
    <property type="match status" value="1"/>
</dbReference>
<feature type="transmembrane region" description="Helical" evidence="11">
    <location>
        <begin position="101"/>
        <end position="122"/>
    </location>
</feature>
<dbReference type="Pfam" id="PF00571">
    <property type="entry name" value="CBS"/>
    <property type="match status" value="2"/>
</dbReference>
<dbReference type="AlphaFoldDB" id="A0AA90R5T1"/>
<proteinExistence type="inferred from homology"/>
<keyword evidence="5" id="KW-0677">Repeat</keyword>
<keyword evidence="6 10" id="KW-1133">Transmembrane helix</keyword>
<evidence type="ECO:0000313" key="15">
    <source>
        <dbReference type="Proteomes" id="UP001178888"/>
    </source>
</evidence>
<dbReference type="RefSeq" id="WP_308913054.1">
    <property type="nucleotide sequence ID" value="NZ_JAVGVR010000001.1"/>
</dbReference>
<evidence type="ECO:0000256" key="1">
    <source>
        <dbReference type="ARBA" id="ARBA00004651"/>
    </source>
</evidence>
<gene>
    <name evidence="14" type="ORF">RCG21_08040</name>
</gene>
<dbReference type="Pfam" id="PF01595">
    <property type="entry name" value="CNNM"/>
    <property type="match status" value="1"/>
</dbReference>
<dbReference type="PANTHER" id="PTHR43099:SF2">
    <property type="entry name" value="UPF0053 PROTEIN YRKA"/>
    <property type="match status" value="1"/>
</dbReference>
<feature type="domain" description="CBS" evidence="12">
    <location>
        <begin position="220"/>
        <end position="280"/>
    </location>
</feature>
<dbReference type="GO" id="GO:0050660">
    <property type="term" value="F:flavin adenine dinucleotide binding"/>
    <property type="evidence" value="ECO:0007669"/>
    <property type="project" value="InterPro"/>
</dbReference>
<keyword evidence="8 10" id="KW-0472">Membrane</keyword>
<dbReference type="PROSITE" id="PS51371">
    <property type="entry name" value="CBS"/>
    <property type="match status" value="2"/>
</dbReference>
<dbReference type="FunFam" id="3.10.580.10:FF:000002">
    <property type="entry name" value="Magnesium/cobalt efflux protein CorC"/>
    <property type="match status" value="1"/>
</dbReference>
<name>A0AA90R5T1_9BACI</name>
<dbReference type="InterPro" id="IPR002550">
    <property type="entry name" value="CNNM"/>
</dbReference>
<keyword evidence="7 9" id="KW-0129">CBS domain</keyword>
<dbReference type="Gene3D" id="3.30.465.10">
    <property type="match status" value="1"/>
</dbReference>
<dbReference type="Pfam" id="PF03471">
    <property type="entry name" value="CorC_HlyC"/>
    <property type="match status" value="1"/>
</dbReference>
<protein>
    <submittedName>
        <fullName evidence="14">Hemolysin family protein</fullName>
    </submittedName>
</protein>